<evidence type="ECO:0000313" key="3">
    <source>
        <dbReference type="Proteomes" id="UP000281431"/>
    </source>
</evidence>
<comment type="caution">
    <text evidence="2">The sequence shown here is derived from an EMBL/GenBank/DDBJ whole genome shotgun (WGS) entry which is preliminary data.</text>
</comment>
<evidence type="ECO:0000313" key="2">
    <source>
        <dbReference type="EMBL" id="RQH00484.1"/>
    </source>
</evidence>
<feature type="region of interest" description="Disordered" evidence="1">
    <location>
        <begin position="1"/>
        <end position="80"/>
    </location>
</feature>
<sequence length="120" mass="12683">MRLEPTGTPSARASPPALPARRLEERPLLESASTPRRGTTMSSERGALEPASAADSGPACDRCGDPIRGERAFRLSSEPSPALADRYEPVSRSYCPDCVAAVGMLAFAPAARARSPTRSE</sequence>
<organism evidence="2 3">
    <name type="scientific">Natrarchaeobius chitinivorans</name>
    <dbReference type="NCBI Taxonomy" id="1679083"/>
    <lineage>
        <taxon>Archaea</taxon>
        <taxon>Methanobacteriati</taxon>
        <taxon>Methanobacteriota</taxon>
        <taxon>Stenosarchaea group</taxon>
        <taxon>Halobacteria</taxon>
        <taxon>Halobacteriales</taxon>
        <taxon>Natrialbaceae</taxon>
        <taxon>Natrarchaeobius</taxon>
    </lineage>
</organism>
<evidence type="ECO:0000256" key="1">
    <source>
        <dbReference type="SAM" id="MobiDB-lite"/>
    </source>
</evidence>
<protein>
    <submittedName>
        <fullName evidence="2">Uncharacterized protein</fullName>
    </submittedName>
</protein>
<reference evidence="2 3" key="1">
    <citation type="submission" date="2018-10" db="EMBL/GenBank/DDBJ databases">
        <title>Natrarchaeobius chitinivorans gen. nov., sp. nov., and Natrarchaeobius haloalkaliphilus sp. nov., alkaliphilic, chitin-utilizing haloarchaea from hypersaline alkaline lakes.</title>
        <authorList>
            <person name="Sorokin D.Y."/>
            <person name="Elcheninov A.G."/>
            <person name="Kostrikina N.A."/>
            <person name="Bale N.J."/>
            <person name="Sinninghe Damste J.S."/>
            <person name="Khijniak T.V."/>
            <person name="Kublanov I.V."/>
            <person name="Toshchakov S.V."/>
        </authorList>
    </citation>
    <scope>NUCLEOTIDE SEQUENCE [LARGE SCALE GENOMIC DNA]</scope>
    <source>
        <strain evidence="2 3">AArcht7</strain>
    </source>
</reference>
<dbReference type="Proteomes" id="UP000281431">
    <property type="component" value="Unassembled WGS sequence"/>
</dbReference>
<gene>
    <name evidence="2" type="ORF">EA472_11650</name>
</gene>
<dbReference type="AlphaFoldDB" id="A0A3N6M9M8"/>
<keyword evidence="3" id="KW-1185">Reference proteome</keyword>
<name>A0A3N6M9M8_NATCH</name>
<dbReference type="EMBL" id="REFZ01000006">
    <property type="protein sequence ID" value="RQH00484.1"/>
    <property type="molecule type" value="Genomic_DNA"/>
</dbReference>
<feature type="compositionally biased region" description="Basic and acidic residues" evidence="1">
    <location>
        <begin position="62"/>
        <end position="73"/>
    </location>
</feature>
<accession>A0A3N6M9M8</accession>
<proteinExistence type="predicted"/>
<feature type="compositionally biased region" description="Polar residues" evidence="1">
    <location>
        <begin position="34"/>
        <end position="43"/>
    </location>
</feature>